<evidence type="ECO:0000313" key="2">
    <source>
        <dbReference type="EMBL" id="WNC73557.1"/>
    </source>
</evidence>
<evidence type="ECO:0000313" key="3">
    <source>
        <dbReference type="Proteomes" id="UP001258994"/>
    </source>
</evidence>
<protein>
    <submittedName>
        <fullName evidence="2">Uncharacterized protein</fullName>
    </submittedName>
</protein>
<evidence type="ECO:0000256" key="1">
    <source>
        <dbReference type="SAM" id="SignalP"/>
    </source>
</evidence>
<reference evidence="3" key="1">
    <citation type="submission" date="2023-09" db="EMBL/GenBank/DDBJ databases">
        <authorList>
            <person name="Li S."/>
            <person name="Li X."/>
            <person name="Zhang C."/>
            <person name="Zhao Z."/>
        </authorList>
    </citation>
    <scope>NUCLEOTIDE SEQUENCE [LARGE SCALE GENOMIC DNA]</scope>
    <source>
        <strain evidence="3">SQ149</strain>
    </source>
</reference>
<name>A0ABY9TXG8_9GAMM</name>
<dbReference type="Proteomes" id="UP001258994">
    <property type="component" value="Chromosome"/>
</dbReference>
<keyword evidence="3" id="KW-1185">Reference proteome</keyword>
<keyword evidence="1" id="KW-0732">Signal</keyword>
<gene>
    <name evidence="2" type="ORF">RGQ13_06080</name>
</gene>
<accession>A0ABY9TXG8</accession>
<feature type="signal peptide" evidence="1">
    <location>
        <begin position="1"/>
        <end position="23"/>
    </location>
</feature>
<dbReference type="EMBL" id="CP134145">
    <property type="protein sequence ID" value="WNC73557.1"/>
    <property type="molecule type" value="Genomic_DNA"/>
</dbReference>
<sequence length="58" mass="6357">MKIIISTILALACMLGAVFQENADIYRPGFNVLADIYRPGVTLLADLYRPSIESSIVV</sequence>
<dbReference type="RefSeq" id="WP_348392669.1">
    <property type="nucleotide sequence ID" value="NZ_CP134145.1"/>
</dbReference>
<feature type="chain" id="PRO_5046762937" evidence="1">
    <location>
        <begin position="24"/>
        <end position="58"/>
    </location>
</feature>
<organism evidence="2 3">
    <name type="scientific">Thalassotalea psychrophila</name>
    <dbReference type="NCBI Taxonomy" id="3065647"/>
    <lineage>
        <taxon>Bacteria</taxon>
        <taxon>Pseudomonadati</taxon>
        <taxon>Pseudomonadota</taxon>
        <taxon>Gammaproteobacteria</taxon>
        <taxon>Alteromonadales</taxon>
        <taxon>Colwelliaceae</taxon>
        <taxon>Thalassotalea</taxon>
    </lineage>
</organism>
<proteinExistence type="predicted"/>